<organism evidence="2 3">
    <name type="scientific">Pseudomonas syringae pv. cerasicola</name>
    <dbReference type="NCBI Taxonomy" id="264451"/>
    <lineage>
        <taxon>Bacteria</taxon>
        <taxon>Pseudomonadati</taxon>
        <taxon>Pseudomonadota</taxon>
        <taxon>Gammaproteobacteria</taxon>
        <taxon>Pseudomonadales</taxon>
        <taxon>Pseudomonadaceae</taxon>
        <taxon>Pseudomonas</taxon>
        <taxon>Pseudomonas syringae</taxon>
    </lineage>
</organism>
<feature type="chain" id="PRO_5006163872" description="Secreted protein" evidence="1">
    <location>
        <begin position="18"/>
        <end position="70"/>
    </location>
</feature>
<accession>A0A0P9N3U4</accession>
<dbReference type="PATRIC" id="fig|264451.4.peg.1687"/>
<proteinExistence type="predicted"/>
<reference evidence="2 3" key="1">
    <citation type="submission" date="2015-09" db="EMBL/GenBank/DDBJ databases">
        <title>Genome announcement of multiple Pseudomonas syringae strains.</title>
        <authorList>
            <person name="Thakur S."/>
            <person name="Wang P.W."/>
            <person name="Gong Y."/>
            <person name="Weir B.S."/>
            <person name="Guttman D.S."/>
        </authorList>
    </citation>
    <scope>NUCLEOTIDE SEQUENCE [LARGE SCALE GENOMIC DNA]</scope>
    <source>
        <strain evidence="2 3">ICMP17524</strain>
    </source>
</reference>
<evidence type="ECO:0000256" key="1">
    <source>
        <dbReference type="SAM" id="SignalP"/>
    </source>
</evidence>
<dbReference type="Proteomes" id="UP000050356">
    <property type="component" value="Unassembled WGS sequence"/>
</dbReference>
<feature type="signal peptide" evidence="1">
    <location>
        <begin position="1"/>
        <end position="17"/>
    </location>
</feature>
<dbReference type="EMBL" id="LJQA01000511">
    <property type="protein sequence ID" value="KPW92034.1"/>
    <property type="molecule type" value="Genomic_DNA"/>
</dbReference>
<evidence type="ECO:0000313" key="2">
    <source>
        <dbReference type="EMBL" id="KPW92034.1"/>
    </source>
</evidence>
<protein>
    <recommendedName>
        <fullName evidence="4">Secreted protein</fullName>
    </recommendedName>
</protein>
<dbReference type="AlphaFoldDB" id="A0A0P9N3U4"/>
<evidence type="ECO:0008006" key="4">
    <source>
        <dbReference type="Google" id="ProtNLM"/>
    </source>
</evidence>
<keyword evidence="1" id="KW-0732">Signal</keyword>
<evidence type="ECO:0000313" key="3">
    <source>
        <dbReference type="Proteomes" id="UP000050356"/>
    </source>
</evidence>
<comment type="caution">
    <text evidence="2">The sequence shown here is derived from an EMBL/GenBank/DDBJ whole genome shotgun (WGS) entry which is preliminary data.</text>
</comment>
<name>A0A0P9N3U4_PSESX</name>
<dbReference type="PROSITE" id="PS51257">
    <property type="entry name" value="PROKAR_LIPOPROTEIN"/>
    <property type="match status" value="1"/>
</dbReference>
<gene>
    <name evidence="2" type="ORF">ALO50_101517</name>
</gene>
<sequence>MSMKYLMMALSMASVFAISGCDDHSQQRKVQATRDAQYMENKKRETQMQDFLTGKTKEYPVFKDEVLPDK</sequence>